<reference evidence="1" key="1">
    <citation type="submission" date="2017-12" db="EMBL/GenBank/DDBJ databases">
        <title>Gene loss provides genomic basis for host adaptation in cereal stripe rust fungi.</title>
        <authorList>
            <person name="Xia C."/>
        </authorList>
    </citation>
    <scope>NUCLEOTIDE SEQUENCE [LARGE SCALE GENOMIC DNA]</scope>
    <source>
        <strain evidence="1">93-210</strain>
    </source>
</reference>
<evidence type="ECO:0000313" key="1">
    <source>
        <dbReference type="EMBL" id="POW15897.1"/>
    </source>
</evidence>
<feature type="non-terminal residue" evidence="1">
    <location>
        <position position="111"/>
    </location>
</feature>
<accession>A0A2S4W2J6</accession>
<keyword evidence="2" id="KW-1185">Reference proteome</keyword>
<dbReference type="Proteomes" id="UP000239156">
    <property type="component" value="Unassembled WGS sequence"/>
</dbReference>
<organism evidence="1 2">
    <name type="scientific">Puccinia striiformis</name>
    <dbReference type="NCBI Taxonomy" id="27350"/>
    <lineage>
        <taxon>Eukaryota</taxon>
        <taxon>Fungi</taxon>
        <taxon>Dikarya</taxon>
        <taxon>Basidiomycota</taxon>
        <taxon>Pucciniomycotina</taxon>
        <taxon>Pucciniomycetes</taxon>
        <taxon>Pucciniales</taxon>
        <taxon>Pucciniaceae</taxon>
        <taxon>Puccinia</taxon>
    </lineage>
</organism>
<dbReference type="VEuPathDB" id="FungiDB:PSHT_04044"/>
<sequence>MQREHILEQLPLEQADIILKNSMNLRSCRLSAKESLTDHLRDNSCEETSDGNSVENGKISFGCSQQCPRVALSPTYEPSSAFDEMLRSNQTIYIGSMREAQSPMSYNSSEI</sequence>
<protein>
    <submittedName>
        <fullName evidence="1">Uncharacterized protein</fullName>
    </submittedName>
</protein>
<dbReference type="VEuPathDB" id="FungiDB:PSTT_01848"/>
<comment type="caution">
    <text evidence="1">The sequence shown here is derived from an EMBL/GenBank/DDBJ whole genome shotgun (WGS) entry which is preliminary data.</text>
</comment>
<dbReference type="EMBL" id="PKSL01000010">
    <property type="protein sequence ID" value="POW15897.1"/>
    <property type="molecule type" value="Genomic_DNA"/>
</dbReference>
<proteinExistence type="predicted"/>
<dbReference type="AlphaFoldDB" id="A0A2S4W2J6"/>
<evidence type="ECO:0000313" key="2">
    <source>
        <dbReference type="Proteomes" id="UP000239156"/>
    </source>
</evidence>
<name>A0A2S4W2J6_9BASI</name>
<gene>
    <name evidence="1" type="ORF">PSTT_01848</name>
</gene>